<dbReference type="GO" id="GO:0016491">
    <property type="term" value="F:oxidoreductase activity"/>
    <property type="evidence" value="ECO:0007669"/>
    <property type="project" value="UniProtKB-KW"/>
</dbReference>
<dbReference type="STRING" id="29655.A0A0K9P771"/>
<comment type="caution">
    <text evidence="5">The sequence shown here is derived from an EMBL/GenBank/DDBJ whole genome shotgun (WGS) entry which is preliminary data.</text>
</comment>
<comment type="similarity">
    <text evidence="1 4">Belongs to the short-chain dehydrogenases/reductases (SDR) family.</text>
</comment>
<accession>A0A0K9P771</accession>
<evidence type="ECO:0000313" key="6">
    <source>
        <dbReference type="Proteomes" id="UP000036987"/>
    </source>
</evidence>
<dbReference type="PANTHER" id="PTHR43490:SF99">
    <property type="entry name" value="SHORT-CHAIN DEHYDROGENASE_REDUCTASE"/>
    <property type="match status" value="1"/>
</dbReference>
<protein>
    <submittedName>
        <fullName evidence="5">Dehydrogenase/reductase SDR family protein 7-like</fullName>
    </submittedName>
</protein>
<dbReference type="PRINTS" id="PR00080">
    <property type="entry name" value="SDRFAMILY"/>
</dbReference>
<dbReference type="InterPro" id="IPR036291">
    <property type="entry name" value="NAD(P)-bd_dom_sf"/>
</dbReference>
<evidence type="ECO:0000256" key="2">
    <source>
        <dbReference type="ARBA" id="ARBA00022857"/>
    </source>
</evidence>
<evidence type="ECO:0000256" key="4">
    <source>
        <dbReference type="RuleBase" id="RU000363"/>
    </source>
</evidence>
<dbReference type="EMBL" id="LFYR01001098">
    <property type="protein sequence ID" value="KMZ64863.1"/>
    <property type="molecule type" value="Genomic_DNA"/>
</dbReference>
<dbReference type="Proteomes" id="UP000036987">
    <property type="component" value="Unassembled WGS sequence"/>
</dbReference>
<gene>
    <name evidence="5" type="ORF">ZOSMA_349G00120</name>
</gene>
<reference evidence="6" key="1">
    <citation type="journal article" date="2016" name="Nature">
        <title>The genome of the seagrass Zostera marina reveals angiosperm adaptation to the sea.</title>
        <authorList>
            <person name="Olsen J.L."/>
            <person name="Rouze P."/>
            <person name="Verhelst B."/>
            <person name="Lin Y.-C."/>
            <person name="Bayer T."/>
            <person name="Collen J."/>
            <person name="Dattolo E."/>
            <person name="De Paoli E."/>
            <person name="Dittami S."/>
            <person name="Maumus F."/>
            <person name="Michel G."/>
            <person name="Kersting A."/>
            <person name="Lauritano C."/>
            <person name="Lohaus R."/>
            <person name="Toepel M."/>
            <person name="Tonon T."/>
            <person name="Vanneste K."/>
            <person name="Amirebrahimi M."/>
            <person name="Brakel J."/>
            <person name="Bostroem C."/>
            <person name="Chovatia M."/>
            <person name="Grimwood J."/>
            <person name="Jenkins J.W."/>
            <person name="Jueterbock A."/>
            <person name="Mraz A."/>
            <person name="Stam W.T."/>
            <person name="Tice H."/>
            <person name="Bornberg-Bauer E."/>
            <person name="Green P.J."/>
            <person name="Pearson G.A."/>
            <person name="Procaccini G."/>
            <person name="Duarte C.M."/>
            <person name="Schmutz J."/>
            <person name="Reusch T.B.H."/>
            <person name="Van de Peer Y."/>
        </authorList>
    </citation>
    <scope>NUCLEOTIDE SEQUENCE [LARGE SCALE GENOMIC DNA]</scope>
    <source>
        <strain evidence="6">cv. Finnish</strain>
    </source>
</reference>
<dbReference type="OrthoDB" id="1933717at2759"/>
<dbReference type="Gene3D" id="3.40.50.720">
    <property type="entry name" value="NAD(P)-binding Rossmann-like Domain"/>
    <property type="match status" value="1"/>
</dbReference>
<evidence type="ECO:0000256" key="3">
    <source>
        <dbReference type="ARBA" id="ARBA00023002"/>
    </source>
</evidence>
<dbReference type="FunFam" id="3.40.50.720:FF:000315">
    <property type="entry name" value="(+)-neomenthol dehydrogenase"/>
    <property type="match status" value="1"/>
</dbReference>
<evidence type="ECO:0000313" key="5">
    <source>
        <dbReference type="EMBL" id="KMZ64863.1"/>
    </source>
</evidence>
<dbReference type="PRINTS" id="PR00081">
    <property type="entry name" value="GDHRDH"/>
</dbReference>
<dbReference type="InterPro" id="IPR002347">
    <property type="entry name" value="SDR_fam"/>
</dbReference>
<name>A0A0K9P771_ZOSMR</name>
<dbReference type="OMA" id="GAQTPVM"/>
<keyword evidence="3" id="KW-0560">Oxidoreductase</keyword>
<organism evidence="5 6">
    <name type="scientific">Zostera marina</name>
    <name type="common">Eelgrass</name>
    <dbReference type="NCBI Taxonomy" id="29655"/>
    <lineage>
        <taxon>Eukaryota</taxon>
        <taxon>Viridiplantae</taxon>
        <taxon>Streptophyta</taxon>
        <taxon>Embryophyta</taxon>
        <taxon>Tracheophyta</taxon>
        <taxon>Spermatophyta</taxon>
        <taxon>Magnoliopsida</taxon>
        <taxon>Liliopsida</taxon>
        <taxon>Zosteraceae</taxon>
        <taxon>Zostera</taxon>
    </lineage>
</organism>
<dbReference type="PANTHER" id="PTHR43490">
    <property type="entry name" value="(+)-NEOMENTHOL DEHYDROGENASE"/>
    <property type="match status" value="1"/>
</dbReference>
<dbReference type="SUPFAM" id="SSF51735">
    <property type="entry name" value="NAD(P)-binding Rossmann-fold domains"/>
    <property type="match status" value="1"/>
</dbReference>
<keyword evidence="6" id="KW-1185">Reference proteome</keyword>
<sequence>MGKRGKELARERRQKRLEEISYLRQVPYPQNERWWNSDTVAVVTGSSQGIGYEIAHQLIGHGVHVIITSRDEVKGREILCKLRREGEDGQTVVNVEFHRLDVADESSIMEFAEWVKVEHCGIDILINNAGVNFNFGSENSVEFAEKVILTNYVGTKHMIKAMMPLMKPSIHGARILNVSSRLGRVNGRRNRLGDARLREELTKPNCLSEDLIDTIVNRFVEQVKDGSWSSNQQWPQMFTDYSVSKMAVNLFTRLMAKEVSDRPEGLKIHINCYCPGWVKTSMTNWEGNMEACDGADTGVWIVLGMGLSHPIHNGKFFAERRQISF</sequence>
<proteinExistence type="inferred from homology"/>
<dbReference type="AlphaFoldDB" id="A0A0K9P771"/>
<evidence type="ECO:0000256" key="1">
    <source>
        <dbReference type="ARBA" id="ARBA00006484"/>
    </source>
</evidence>
<dbReference type="Pfam" id="PF00106">
    <property type="entry name" value="adh_short"/>
    <property type="match status" value="2"/>
</dbReference>
<keyword evidence="2" id="KW-0521">NADP</keyword>